<dbReference type="Proteomes" id="UP000256337">
    <property type="component" value="Unassembled WGS sequence"/>
</dbReference>
<reference evidence="2 3" key="1">
    <citation type="journal article" date="2018" name="Vet. Microbiol.">
        <title>Characterisation of Staphylococcus felis isolated from cats using whole genome sequencing.</title>
        <authorList>
            <person name="Worthing K."/>
            <person name="Pang S."/>
            <person name="Trott D.J."/>
            <person name="Abraham S."/>
            <person name="Coombs G.W."/>
            <person name="Jordan D."/>
            <person name="McIntyre L."/>
            <person name="Davies M.R."/>
            <person name="Norris J."/>
        </authorList>
    </citation>
    <scope>NUCLEOTIDE SEQUENCE [LARGE SCALE GENOMIC DNA]</scope>
    <source>
        <strain evidence="2 3">F25</strain>
    </source>
</reference>
<dbReference type="Gene3D" id="1.10.10.10">
    <property type="entry name" value="Winged helix-like DNA-binding domain superfamily/Winged helix DNA-binding domain"/>
    <property type="match status" value="1"/>
</dbReference>
<organism evidence="2 3">
    <name type="scientific">Staphylococcus felis</name>
    <dbReference type="NCBI Taxonomy" id="46127"/>
    <lineage>
        <taxon>Bacteria</taxon>
        <taxon>Bacillati</taxon>
        <taxon>Bacillota</taxon>
        <taxon>Bacilli</taxon>
        <taxon>Bacillales</taxon>
        <taxon>Staphylococcaceae</taxon>
        <taxon>Staphylococcus</taxon>
    </lineage>
</organism>
<dbReference type="PANTHER" id="PTHR33169:SF14">
    <property type="entry name" value="TRANSCRIPTIONAL REGULATOR RV3488"/>
    <property type="match status" value="1"/>
</dbReference>
<dbReference type="AlphaFoldDB" id="A0AAX1RWK4"/>
<accession>A0AAX1RWK4</accession>
<gene>
    <name evidence="2" type="ORF">DOS76_04685</name>
</gene>
<dbReference type="RefSeq" id="WP_115856562.1">
    <property type="nucleotide sequence ID" value="NZ_CAJUZR010000010.1"/>
</dbReference>
<dbReference type="EMBL" id="QKYD01000077">
    <property type="protein sequence ID" value="REI22832.1"/>
    <property type="molecule type" value="Genomic_DNA"/>
</dbReference>
<sequence length="100" mass="11879">MQNKLERRMFLGFIYIHILHHALEHPVYGRWMMDELKGHGYDMSAGTIYPILHRMEAEGLLEVELVTVDGHQRKNYRCTQLGRAMLQKSKEQLRELIDEI</sequence>
<evidence type="ECO:0000259" key="1">
    <source>
        <dbReference type="Pfam" id="PF03551"/>
    </source>
</evidence>
<protein>
    <submittedName>
        <fullName evidence="2">PadR family transcriptional regulator</fullName>
    </submittedName>
</protein>
<feature type="domain" description="Transcription regulator PadR N-terminal" evidence="1">
    <location>
        <begin position="18"/>
        <end position="87"/>
    </location>
</feature>
<dbReference type="Pfam" id="PF03551">
    <property type="entry name" value="PadR"/>
    <property type="match status" value="1"/>
</dbReference>
<proteinExistence type="predicted"/>
<dbReference type="InterPro" id="IPR005149">
    <property type="entry name" value="Tscrpt_reg_PadR_N"/>
</dbReference>
<dbReference type="PANTHER" id="PTHR33169">
    <property type="entry name" value="PADR-FAMILY TRANSCRIPTIONAL REGULATOR"/>
    <property type="match status" value="1"/>
</dbReference>
<dbReference type="InterPro" id="IPR052509">
    <property type="entry name" value="Metal_resp_DNA-bind_regulator"/>
</dbReference>
<dbReference type="SUPFAM" id="SSF46785">
    <property type="entry name" value="Winged helix' DNA-binding domain"/>
    <property type="match status" value="1"/>
</dbReference>
<evidence type="ECO:0000313" key="3">
    <source>
        <dbReference type="Proteomes" id="UP000256337"/>
    </source>
</evidence>
<comment type="caution">
    <text evidence="2">The sequence shown here is derived from an EMBL/GenBank/DDBJ whole genome shotgun (WGS) entry which is preliminary data.</text>
</comment>
<dbReference type="InterPro" id="IPR036388">
    <property type="entry name" value="WH-like_DNA-bd_sf"/>
</dbReference>
<name>A0AAX1RWK4_9STAP</name>
<dbReference type="InterPro" id="IPR036390">
    <property type="entry name" value="WH_DNA-bd_sf"/>
</dbReference>
<evidence type="ECO:0000313" key="2">
    <source>
        <dbReference type="EMBL" id="REI22832.1"/>
    </source>
</evidence>